<dbReference type="EMBL" id="KI678580">
    <property type="protein sequence ID" value="ETL98208.1"/>
    <property type="molecule type" value="Genomic_DNA"/>
</dbReference>
<evidence type="ECO:0000313" key="1">
    <source>
        <dbReference type="EMBL" id="ETL98208.1"/>
    </source>
</evidence>
<dbReference type="AlphaFoldDB" id="W2LL53"/>
<dbReference type="Proteomes" id="UP000054423">
    <property type="component" value="Unassembled WGS sequence"/>
</dbReference>
<dbReference type="VEuPathDB" id="FungiDB:PPTG_24095"/>
<organism evidence="1">
    <name type="scientific">Phytophthora nicotianae</name>
    <name type="common">Potato buckeye rot agent</name>
    <name type="synonym">Phytophthora parasitica</name>
    <dbReference type="NCBI Taxonomy" id="4792"/>
    <lineage>
        <taxon>Eukaryota</taxon>
        <taxon>Sar</taxon>
        <taxon>Stramenopiles</taxon>
        <taxon>Oomycota</taxon>
        <taxon>Peronosporomycetes</taxon>
        <taxon>Peronosporales</taxon>
        <taxon>Peronosporaceae</taxon>
        <taxon>Phytophthora</taxon>
    </lineage>
</organism>
<dbReference type="OrthoDB" id="117248at2759"/>
<name>W2LL53_PHYNI</name>
<reference evidence="1" key="1">
    <citation type="submission" date="2013-11" db="EMBL/GenBank/DDBJ databases">
        <title>The Genome Sequence of Phytophthora parasitica CHvinca01.</title>
        <authorList>
            <consortium name="The Broad Institute Genomics Platform"/>
            <person name="Russ C."/>
            <person name="Tyler B."/>
            <person name="Panabieres F."/>
            <person name="Shan W."/>
            <person name="Tripathy S."/>
            <person name="Grunwald N."/>
            <person name="Machado M."/>
            <person name="Johnson C.S."/>
            <person name="Arredondo F."/>
            <person name="Hong C."/>
            <person name="Coffey M."/>
            <person name="Young S.K."/>
            <person name="Zeng Q."/>
            <person name="Gargeya S."/>
            <person name="Fitzgerald M."/>
            <person name="Abouelleil A."/>
            <person name="Alvarado L."/>
            <person name="Chapman S.B."/>
            <person name="Gainer-Dewar J."/>
            <person name="Goldberg J."/>
            <person name="Griggs A."/>
            <person name="Gujja S."/>
            <person name="Hansen M."/>
            <person name="Howarth C."/>
            <person name="Imamovic A."/>
            <person name="Ireland A."/>
            <person name="Larimer J."/>
            <person name="McCowan C."/>
            <person name="Murphy C."/>
            <person name="Pearson M."/>
            <person name="Poon T.W."/>
            <person name="Priest M."/>
            <person name="Roberts A."/>
            <person name="Saif S."/>
            <person name="Shea T."/>
            <person name="Sykes S."/>
            <person name="Wortman J."/>
            <person name="Nusbaum C."/>
            <person name="Birren B."/>
        </authorList>
    </citation>
    <scope>NUCLEOTIDE SEQUENCE [LARGE SCALE GENOMIC DNA]</scope>
    <source>
        <strain evidence="1">CHvinca01</strain>
    </source>
</reference>
<proteinExistence type="predicted"/>
<accession>W2LL53</accession>
<gene>
    <name evidence="1" type="ORF">L917_04671</name>
</gene>
<protein>
    <submittedName>
        <fullName evidence="1">Uncharacterized protein</fullName>
    </submittedName>
</protein>
<sequence>MITVLGTGSTPGILDYYNCIFEDPDEDDAISALLATMLSRLHAKDPMSVDEFLNPPGENITAEDPTVKTFVELATKNWLQMALRPAHKTRVRTIWSVVLRRTKQLKSISRGLL</sequence>